<dbReference type="GO" id="GO:0008757">
    <property type="term" value="F:S-adenosylmethionine-dependent methyltransferase activity"/>
    <property type="evidence" value="ECO:0007669"/>
    <property type="project" value="InterPro"/>
</dbReference>
<dbReference type="PANTHER" id="PTHR43861">
    <property type="entry name" value="TRANS-ACONITATE 2-METHYLTRANSFERASE-RELATED"/>
    <property type="match status" value="1"/>
</dbReference>
<dbReference type="RefSeq" id="WP_078809227.1">
    <property type="nucleotide sequence ID" value="NZ_FUWM01000006.1"/>
</dbReference>
<sequence>MKLSPKLYHWFVRPTWLSNLYINNVIKRNFNIQNKSVLDFGCGIGSSCSMFSPNNYLGVDLDQNRIKYARHLYPQYNFHVLKEKDLNILSDVFDYILIVAVLHHIPSKKLSDVLQEFSRILKSNGSIIVIEPCFFINSHFNNYFMNFFDNGKHIKTMEGYFEIFRHHNYQINKIKKYKKLLFYNEILFSATLH</sequence>
<feature type="domain" description="Methyltransferase type 11" evidence="1">
    <location>
        <begin position="38"/>
        <end position="129"/>
    </location>
</feature>
<dbReference type="STRING" id="142842.SAMN02745118_00727"/>
<dbReference type="InterPro" id="IPR013216">
    <property type="entry name" value="Methyltransf_11"/>
</dbReference>
<dbReference type="InterPro" id="IPR029063">
    <property type="entry name" value="SAM-dependent_MTases_sf"/>
</dbReference>
<organism evidence="2 3">
    <name type="scientific">Selenihalanaerobacter shriftii</name>
    <dbReference type="NCBI Taxonomy" id="142842"/>
    <lineage>
        <taxon>Bacteria</taxon>
        <taxon>Bacillati</taxon>
        <taxon>Bacillota</taxon>
        <taxon>Clostridia</taxon>
        <taxon>Halanaerobiales</taxon>
        <taxon>Halobacteroidaceae</taxon>
        <taxon>Selenihalanaerobacter</taxon>
    </lineage>
</organism>
<dbReference type="Pfam" id="PF08241">
    <property type="entry name" value="Methyltransf_11"/>
    <property type="match status" value="1"/>
</dbReference>
<reference evidence="3" key="1">
    <citation type="submission" date="2017-02" db="EMBL/GenBank/DDBJ databases">
        <authorList>
            <person name="Varghese N."/>
            <person name="Submissions S."/>
        </authorList>
    </citation>
    <scope>NUCLEOTIDE SEQUENCE [LARGE SCALE GENOMIC DNA]</scope>
    <source>
        <strain evidence="3">ATCC BAA-73</strain>
    </source>
</reference>
<dbReference type="CDD" id="cd02440">
    <property type="entry name" value="AdoMet_MTases"/>
    <property type="match status" value="1"/>
</dbReference>
<dbReference type="SUPFAM" id="SSF53335">
    <property type="entry name" value="S-adenosyl-L-methionine-dependent methyltransferases"/>
    <property type="match status" value="1"/>
</dbReference>
<dbReference type="OrthoDB" id="9772751at2"/>
<protein>
    <submittedName>
        <fullName evidence="2">2-polyprenyl-3-methyl-5-hydroxy-6-metoxy-1,4-benzoquinol methylase</fullName>
    </submittedName>
</protein>
<keyword evidence="2" id="KW-0489">Methyltransferase</keyword>
<accession>A0A1T4KDE9</accession>
<evidence type="ECO:0000313" key="3">
    <source>
        <dbReference type="Proteomes" id="UP000190625"/>
    </source>
</evidence>
<dbReference type="Proteomes" id="UP000190625">
    <property type="component" value="Unassembled WGS sequence"/>
</dbReference>
<dbReference type="Gene3D" id="3.40.50.150">
    <property type="entry name" value="Vaccinia Virus protein VP39"/>
    <property type="match status" value="1"/>
</dbReference>
<dbReference type="GO" id="GO:0032259">
    <property type="term" value="P:methylation"/>
    <property type="evidence" value="ECO:0007669"/>
    <property type="project" value="UniProtKB-KW"/>
</dbReference>
<gene>
    <name evidence="2" type="ORF">SAMN02745118_00727</name>
</gene>
<keyword evidence="2" id="KW-0808">Transferase</keyword>
<proteinExistence type="predicted"/>
<keyword evidence="3" id="KW-1185">Reference proteome</keyword>
<dbReference type="AlphaFoldDB" id="A0A1T4KDE9"/>
<dbReference type="EMBL" id="FUWM01000006">
    <property type="protein sequence ID" value="SJZ40397.1"/>
    <property type="molecule type" value="Genomic_DNA"/>
</dbReference>
<evidence type="ECO:0000313" key="2">
    <source>
        <dbReference type="EMBL" id="SJZ40397.1"/>
    </source>
</evidence>
<name>A0A1T4KDE9_9FIRM</name>
<evidence type="ECO:0000259" key="1">
    <source>
        <dbReference type="Pfam" id="PF08241"/>
    </source>
</evidence>